<dbReference type="Pfam" id="PF15891">
    <property type="entry name" value="Nuc_deoxyri_tr2"/>
    <property type="match status" value="2"/>
</dbReference>
<reference evidence="2" key="1">
    <citation type="journal article" date="2024" name="Gigascience">
        <title>Chromosome-level genome of the poultry shaft louse Menopon gallinae provides insight into the host-switching and adaptive evolution of parasitic lice.</title>
        <authorList>
            <person name="Xu Y."/>
            <person name="Ma L."/>
            <person name="Liu S."/>
            <person name="Liang Y."/>
            <person name="Liu Q."/>
            <person name="He Z."/>
            <person name="Tian L."/>
            <person name="Duan Y."/>
            <person name="Cai W."/>
            <person name="Li H."/>
            <person name="Song F."/>
        </authorList>
    </citation>
    <scope>NUCLEOTIDE SEQUENCE</scope>
    <source>
        <strain evidence="2">Cailab_2023a</strain>
    </source>
</reference>
<feature type="compositionally biased region" description="Polar residues" evidence="1">
    <location>
        <begin position="39"/>
        <end position="51"/>
    </location>
</feature>
<feature type="region of interest" description="Disordered" evidence="1">
    <location>
        <begin position="265"/>
        <end position="286"/>
    </location>
</feature>
<feature type="compositionally biased region" description="Basic and acidic residues" evidence="1">
    <location>
        <begin position="59"/>
        <end position="71"/>
    </location>
</feature>
<dbReference type="GO" id="GO:0005886">
    <property type="term" value="C:plasma membrane"/>
    <property type="evidence" value="ECO:0007669"/>
    <property type="project" value="TreeGrafter"/>
</dbReference>
<comment type="caution">
    <text evidence="2">The sequence shown here is derived from an EMBL/GenBank/DDBJ whole genome shotgun (WGS) entry which is preliminary data.</text>
</comment>
<evidence type="ECO:0000313" key="2">
    <source>
        <dbReference type="EMBL" id="KAL0276299.1"/>
    </source>
</evidence>
<feature type="region of interest" description="Disordered" evidence="1">
    <location>
        <begin position="39"/>
        <end position="80"/>
    </location>
</feature>
<dbReference type="AlphaFoldDB" id="A0AAW2I296"/>
<sequence length="704" mass="78510">MTSASTHGLRSAVSACTKANSSYLNRPNYSGGCLKKITNTVNKSDGSSNELDLTKKRKSTEEVPKKARRDPSSTVARTYPGKAFPANCFRKSSRNDDVRFDEVNSGPSSTSPGSSARVIRANENDSNNNDRKVNGSDFGAINSIVHNISISDVGRKTEECVDGELVNVNKEDKNRETDFGLVWEPEILVTRTTPLSRESPFSGKERLGTSLPSGPPPTCLQQFSPEIQVQKALEHDGNDVRFEENYPVRKESECVNFYGTGIPRAAPPPSHYGKNGSHQPIRGTRKPSKTMRKYDVFLGGSCNPTTWRKDIAIPKLKEMNISYYNPQVSQWRPDLLELEYQAKENSAVMFFVIDNQTRGVSTLVEVAHIAGSKRNLTLVIQSYTQEKQTICGEVISQREYEDLRNGQEVLRELVESQNMVVFNDIHDALKWTEKLIRPDDKEEVLERLPHPRQIELREAFDALVTSENGTIALTDARLALQLITQKKISLNHLKDICNSFGGDNEGVRLEEKTITFEQFASLASQLESSQESVESFQEPQSYVFANIVNERSTSVMRDVFLCGNVTEGSGESWKEKIAVPLLKKHGLTYFNPSLSELSDRFLPIEAAAMNNSYISLIVITNTARSIVEMAVASHYIGLGARVVLCIQHLPDGATICGEKLSESAVKDYNRGRIYLTDIAKRNGTKVFSDISEAVQCVIKECERR</sequence>
<gene>
    <name evidence="2" type="ORF">PYX00_003897</name>
</gene>
<dbReference type="EMBL" id="JARGDH010000002">
    <property type="protein sequence ID" value="KAL0276299.1"/>
    <property type="molecule type" value="Genomic_DNA"/>
</dbReference>
<dbReference type="PANTHER" id="PTHR36300:SF1">
    <property type="entry name" value="RAW, ISOFORM A"/>
    <property type="match status" value="1"/>
</dbReference>
<proteinExistence type="predicted"/>
<feature type="compositionally biased region" description="Low complexity" evidence="1">
    <location>
        <begin position="105"/>
        <end position="115"/>
    </location>
</feature>
<name>A0AAW2I296_9NEOP</name>
<feature type="region of interest" description="Disordered" evidence="1">
    <location>
        <begin position="98"/>
        <end position="134"/>
    </location>
</feature>
<dbReference type="PANTHER" id="PTHR36300">
    <property type="entry name" value="RAW, ISOFORM A"/>
    <property type="match status" value="1"/>
</dbReference>
<protein>
    <submittedName>
        <fullName evidence="2">Uncharacterized protein</fullName>
    </submittedName>
</protein>
<organism evidence="2">
    <name type="scientific">Menopon gallinae</name>
    <name type="common">poultry shaft louse</name>
    <dbReference type="NCBI Taxonomy" id="328185"/>
    <lineage>
        <taxon>Eukaryota</taxon>
        <taxon>Metazoa</taxon>
        <taxon>Ecdysozoa</taxon>
        <taxon>Arthropoda</taxon>
        <taxon>Hexapoda</taxon>
        <taxon>Insecta</taxon>
        <taxon>Pterygota</taxon>
        <taxon>Neoptera</taxon>
        <taxon>Paraneoptera</taxon>
        <taxon>Psocodea</taxon>
        <taxon>Troctomorpha</taxon>
        <taxon>Phthiraptera</taxon>
        <taxon>Amblycera</taxon>
        <taxon>Menoponidae</taxon>
        <taxon>Menopon</taxon>
    </lineage>
</organism>
<dbReference type="FunFam" id="3.40.50.450:FF:000017">
    <property type="entry name" value="Raw, isoform D"/>
    <property type="match status" value="1"/>
</dbReference>
<dbReference type="Gene3D" id="3.40.50.450">
    <property type="match status" value="1"/>
</dbReference>
<evidence type="ECO:0000256" key="1">
    <source>
        <dbReference type="SAM" id="MobiDB-lite"/>
    </source>
</evidence>
<feature type="compositionally biased region" description="Basic and acidic residues" evidence="1">
    <location>
        <begin position="120"/>
        <end position="134"/>
    </location>
</feature>
<accession>A0AAW2I296</accession>
<dbReference type="InterPro" id="IPR039470">
    <property type="entry name" value="Nuc_deoxyri_tr2"/>
</dbReference>